<comment type="caution">
    <text evidence="3">The sequence shown here is derived from an EMBL/GenBank/DDBJ whole genome shotgun (WGS) entry which is preliminary data.</text>
</comment>
<feature type="compositionally biased region" description="Gly residues" evidence="1">
    <location>
        <begin position="26"/>
        <end position="35"/>
    </location>
</feature>
<evidence type="ECO:0000313" key="3">
    <source>
        <dbReference type="EMBL" id="GGJ84903.1"/>
    </source>
</evidence>
<organism evidence="3 4">
    <name type="scientific">Pilimelia anulata</name>
    <dbReference type="NCBI Taxonomy" id="53371"/>
    <lineage>
        <taxon>Bacteria</taxon>
        <taxon>Bacillati</taxon>
        <taxon>Actinomycetota</taxon>
        <taxon>Actinomycetes</taxon>
        <taxon>Micromonosporales</taxon>
        <taxon>Micromonosporaceae</taxon>
        <taxon>Pilimelia</taxon>
    </lineage>
</organism>
<dbReference type="Gene3D" id="3.30.110.40">
    <property type="entry name" value="TusA-like domain"/>
    <property type="match status" value="1"/>
</dbReference>
<sequence length="110" mass="10928">MTPDPGPRAAGPPDPGPADPWPGDAGPAGGGGDAGAAGAEAVVVLDCLGQRCPLPVIALARRLPGVPVGGLVRVLADDPAAANDLAAWCRLRRQELVAAAPPAFTIRRLS</sequence>
<dbReference type="Pfam" id="PF01206">
    <property type="entry name" value="TusA"/>
    <property type="match status" value="1"/>
</dbReference>
<feature type="compositionally biased region" description="Pro residues" evidence="1">
    <location>
        <begin position="1"/>
        <end position="20"/>
    </location>
</feature>
<name>A0A8J3B3I5_9ACTN</name>
<dbReference type="SUPFAM" id="SSF64307">
    <property type="entry name" value="SirA-like"/>
    <property type="match status" value="1"/>
</dbReference>
<dbReference type="Proteomes" id="UP000649739">
    <property type="component" value="Unassembled WGS sequence"/>
</dbReference>
<evidence type="ECO:0000313" key="4">
    <source>
        <dbReference type="Proteomes" id="UP000649739"/>
    </source>
</evidence>
<keyword evidence="4" id="KW-1185">Reference proteome</keyword>
<feature type="region of interest" description="Disordered" evidence="1">
    <location>
        <begin position="1"/>
        <end position="35"/>
    </location>
</feature>
<dbReference type="EMBL" id="BMQB01000002">
    <property type="protein sequence ID" value="GGJ84903.1"/>
    <property type="molecule type" value="Genomic_DNA"/>
</dbReference>
<dbReference type="InterPro" id="IPR001455">
    <property type="entry name" value="TusA-like"/>
</dbReference>
<protein>
    <recommendedName>
        <fullName evidence="2">UPF0033 domain-containing protein</fullName>
    </recommendedName>
</protein>
<gene>
    <name evidence="3" type="ORF">GCM10010123_13200</name>
</gene>
<feature type="domain" description="UPF0033" evidence="2">
    <location>
        <begin position="45"/>
        <end position="69"/>
    </location>
</feature>
<evidence type="ECO:0000256" key="1">
    <source>
        <dbReference type="SAM" id="MobiDB-lite"/>
    </source>
</evidence>
<dbReference type="InterPro" id="IPR036868">
    <property type="entry name" value="TusA-like_sf"/>
</dbReference>
<dbReference type="AlphaFoldDB" id="A0A8J3B3I5"/>
<proteinExistence type="predicted"/>
<dbReference type="PROSITE" id="PS01148">
    <property type="entry name" value="UPF0033"/>
    <property type="match status" value="1"/>
</dbReference>
<evidence type="ECO:0000259" key="2">
    <source>
        <dbReference type="PROSITE" id="PS01148"/>
    </source>
</evidence>
<accession>A0A8J3B3I5</accession>
<dbReference type="CDD" id="cd00291">
    <property type="entry name" value="SirA_YedF_YeeD"/>
    <property type="match status" value="1"/>
</dbReference>
<reference evidence="3" key="2">
    <citation type="submission" date="2020-09" db="EMBL/GenBank/DDBJ databases">
        <authorList>
            <person name="Sun Q."/>
            <person name="Ohkuma M."/>
        </authorList>
    </citation>
    <scope>NUCLEOTIDE SEQUENCE</scope>
    <source>
        <strain evidence="3">JCM 3090</strain>
    </source>
</reference>
<reference evidence="3" key="1">
    <citation type="journal article" date="2014" name="Int. J. Syst. Evol. Microbiol.">
        <title>Complete genome sequence of Corynebacterium casei LMG S-19264T (=DSM 44701T), isolated from a smear-ripened cheese.</title>
        <authorList>
            <consortium name="US DOE Joint Genome Institute (JGI-PGF)"/>
            <person name="Walter F."/>
            <person name="Albersmeier A."/>
            <person name="Kalinowski J."/>
            <person name="Ruckert C."/>
        </authorList>
    </citation>
    <scope>NUCLEOTIDE SEQUENCE</scope>
    <source>
        <strain evidence="3">JCM 3090</strain>
    </source>
</reference>